<dbReference type="AlphaFoldDB" id="A0A839U4X9"/>
<dbReference type="PANTHER" id="PTHR48079:SF6">
    <property type="entry name" value="NAD(P)-BINDING DOMAIN-CONTAINING PROTEIN-RELATED"/>
    <property type="match status" value="1"/>
</dbReference>
<dbReference type="Gene3D" id="3.40.50.720">
    <property type="entry name" value="NAD(P)-binding Rossmann-like Domain"/>
    <property type="match status" value="1"/>
</dbReference>
<dbReference type="Proteomes" id="UP000517523">
    <property type="component" value="Unassembled WGS sequence"/>
</dbReference>
<comment type="caution">
    <text evidence="2">The sequence shown here is derived from an EMBL/GenBank/DDBJ whole genome shotgun (WGS) entry which is preliminary data.</text>
</comment>
<proteinExistence type="predicted"/>
<evidence type="ECO:0000313" key="3">
    <source>
        <dbReference type="Proteomes" id="UP000517523"/>
    </source>
</evidence>
<dbReference type="GO" id="GO:0004029">
    <property type="term" value="F:aldehyde dehydrogenase (NAD+) activity"/>
    <property type="evidence" value="ECO:0007669"/>
    <property type="project" value="TreeGrafter"/>
</dbReference>
<name>A0A839U4X9_9BACL</name>
<reference evidence="2 3" key="1">
    <citation type="submission" date="2020-08" db="EMBL/GenBank/DDBJ databases">
        <title>Genomic Encyclopedia of Type Strains, Phase III (KMG-III): the genomes of soil and plant-associated and newly described type strains.</title>
        <authorList>
            <person name="Whitman W."/>
        </authorList>
    </citation>
    <scope>NUCLEOTIDE SEQUENCE [LARGE SCALE GENOMIC DNA]</scope>
    <source>
        <strain evidence="2 3">CECT 5831</strain>
    </source>
</reference>
<dbReference type="PANTHER" id="PTHR48079">
    <property type="entry name" value="PROTEIN YEEZ"/>
    <property type="match status" value="1"/>
</dbReference>
<sequence length="296" mass="32185">MNIFITGVTGYIGGSVAKTLLDAGHSVYGLTRSTGQMGELKDLGVEPVVGSLEDTQLLTEYAQRSDGVIHTADVGHRAAVETLIRALRGTGKALIHTSGSGIVGDDAKGEHESHQIYNEETQVFRDLEPIRINELVRKAGVEQGVRGIVIVPSMVYGTSLGLPRDSIQLPMLIHKSKELGAGVYIGQGRNRWSNVHIQDLAQLYLLALDKAPSASYFFAENGEESFGDLARYVSNALGFAGKTVRWTLEEAVAEWGPLAQYTLATNCRIRAVHARHLLGWKPEGESIQSWIANHVE</sequence>
<dbReference type="InterPro" id="IPR001509">
    <property type="entry name" value="Epimerase_deHydtase"/>
</dbReference>
<accession>A0A839U4X9</accession>
<dbReference type="SUPFAM" id="SSF51735">
    <property type="entry name" value="NAD(P)-binding Rossmann-fold domains"/>
    <property type="match status" value="1"/>
</dbReference>
<protein>
    <submittedName>
        <fullName evidence="2">Nucleoside-diphosphate-sugar epimerase</fullName>
    </submittedName>
</protein>
<dbReference type="InterPro" id="IPR051783">
    <property type="entry name" value="NAD(P)-dependent_oxidoreduct"/>
</dbReference>
<gene>
    <name evidence="2" type="ORF">FHS19_006623</name>
</gene>
<evidence type="ECO:0000313" key="2">
    <source>
        <dbReference type="EMBL" id="MBB3131897.1"/>
    </source>
</evidence>
<dbReference type="InterPro" id="IPR036291">
    <property type="entry name" value="NAD(P)-bd_dom_sf"/>
</dbReference>
<dbReference type="RefSeq" id="WP_183587352.1">
    <property type="nucleotide sequence ID" value="NZ_JACHXJ010000009.1"/>
</dbReference>
<dbReference type="EMBL" id="JACHXJ010000009">
    <property type="protein sequence ID" value="MBB3131897.1"/>
    <property type="molecule type" value="Genomic_DNA"/>
</dbReference>
<evidence type="ECO:0000259" key="1">
    <source>
        <dbReference type="Pfam" id="PF01370"/>
    </source>
</evidence>
<organism evidence="2 3">
    <name type="scientific">Paenibacillus rhizosphaerae</name>
    <dbReference type="NCBI Taxonomy" id="297318"/>
    <lineage>
        <taxon>Bacteria</taxon>
        <taxon>Bacillati</taxon>
        <taxon>Bacillota</taxon>
        <taxon>Bacilli</taxon>
        <taxon>Bacillales</taxon>
        <taxon>Paenibacillaceae</taxon>
        <taxon>Paenibacillus</taxon>
    </lineage>
</organism>
<dbReference type="Pfam" id="PF01370">
    <property type="entry name" value="Epimerase"/>
    <property type="match status" value="1"/>
</dbReference>
<dbReference type="GO" id="GO:0005737">
    <property type="term" value="C:cytoplasm"/>
    <property type="evidence" value="ECO:0007669"/>
    <property type="project" value="TreeGrafter"/>
</dbReference>
<feature type="domain" description="NAD-dependent epimerase/dehydratase" evidence="1">
    <location>
        <begin position="3"/>
        <end position="210"/>
    </location>
</feature>